<feature type="domain" description="DNA2/NAM7 helicase helicase" evidence="1">
    <location>
        <begin position="303"/>
        <end position="406"/>
    </location>
</feature>
<organism evidence="2">
    <name type="scientific">Triatoma dimidiata</name>
    <name type="common">Kissing bug</name>
    <name type="synonym">Meccus dimidiatus</name>
    <dbReference type="NCBI Taxonomy" id="72491"/>
    <lineage>
        <taxon>Eukaryota</taxon>
        <taxon>Metazoa</taxon>
        <taxon>Ecdysozoa</taxon>
        <taxon>Arthropoda</taxon>
        <taxon>Hexapoda</taxon>
        <taxon>Insecta</taxon>
        <taxon>Pterygota</taxon>
        <taxon>Neoptera</taxon>
        <taxon>Paraneoptera</taxon>
        <taxon>Hemiptera</taxon>
        <taxon>Heteroptera</taxon>
        <taxon>Panheteroptera</taxon>
        <taxon>Cimicomorpha</taxon>
        <taxon>Reduviidae</taxon>
        <taxon>Triatominae</taxon>
        <taxon>Triatoma</taxon>
    </lineage>
</organism>
<feature type="non-terminal residue" evidence="2">
    <location>
        <position position="1"/>
    </location>
</feature>
<evidence type="ECO:0000259" key="1">
    <source>
        <dbReference type="Pfam" id="PF13086"/>
    </source>
</evidence>
<dbReference type="GO" id="GO:0004386">
    <property type="term" value="F:helicase activity"/>
    <property type="evidence" value="ECO:0007669"/>
    <property type="project" value="InterPro"/>
</dbReference>
<dbReference type="GO" id="GO:0005829">
    <property type="term" value="C:cytosol"/>
    <property type="evidence" value="ECO:0007669"/>
    <property type="project" value="TreeGrafter"/>
</dbReference>
<dbReference type="InterPro" id="IPR041677">
    <property type="entry name" value="DNA2/NAM7_AAA_11"/>
</dbReference>
<dbReference type="GO" id="GO:0043186">
    <property type="term" value="C:P granule"/>
    <property type="evidence" value="ECO:0007669"/>
    <property type="project" value="TreeGrafter"/>
</dbReference>
<proteinExistence type="predicted"/>
<reference evidence="2" key="1">
    <citation type="journal article" date="2018" name="J. Proteomics">
        <title>Exploring the molecular complexity of Triatoma dimidiata sialome.</title>
        <authorList>
            <person name="Santiago P.B."/>
            <person name="de Araujo C.N."/>
            <person name="Charneau S."/>
            <person name="Bastos I.M.D."/>
            <person name="Assumpcao T.C.F."/>
            <person name="Queiroz R.M.L."/>
            <person name="Praca Y.R."/>
            <person name="Cordeiro T.M."/>
            <person name="Garcia C.H.S."/>
            <person name="da Silva I.G."/>
            <person name="Raiol T."/>
            <person name="Motta F.N."/>
            <person name="de Araujo Oliveira J.V."/>
            <person name="de Sousa M.V."/>
            <person name="Ribeiro J.M.C."/>
            <person name="de Santana J.M."/>
        </authorList>
    </citation>
    <scope>NUCLEOTIDE SEQUENCE</scope>
    <source>
        <strain evidence="2">Santander</strain>
        <tissue evidence="2">Salivary glands</tissue>
    </source>
</reference>
<dbReference type="SUPFAM" id="SSF52540">
    <property type="entry name" value="P-loop containing nucleoside triphosphate hydrolases"/>
    <property type="match status" value="1"/>
</dbReference>
<evidence type="ECO:0000313" key="2">
    <source>
        <dbReference type="EMBL" id="JAP05603.1"/>
    </source>
</evidence>
<protein>
    <recommendedName>
        <fullName evidence="1">DNA2/NAM7 helicase helicase domain-containing protein</fullName>
    </recommendedName>
</protein>
<sequence length="429" mass="49007">QSVVFDFGTSPALVRHLCVDVMPVTDADKMRELKKELVLSSTERRNSTNSTIIRYRPSGNGERTKAEEEREAELVAAYPAPSPDTFTLTQATVTEKRPTRNNYRARMHELLFVEEMARYELVANYNIQARLQISKNYLLSPSGIAASTAKYAHNGELFAMLNLGKNVSEDTSAGRLILNNCATVYISPSRIGEYSDNNKKDGLEKEKRVVYEAIIEDKGKNVVYLRLSSQTVQALNLKPETKILFDVQFQLNRVPYCEWHQAIDKISDFRLIFPETYVEPTIPWSPQSMSYYRQWSGTVDSRLNPKQREAVMAITAPLEVQLPPILIIGPFGTGKTYTLAQAIKEVLKQPGTRILVCTHSNSAADLYIKDYLHPYVEAGHEEARPLRIFYHRRWVATVNNIVQKYAMFEMNDMSMRTFKIPKVEDILKH</sequence>
<accession>A0A0V0GBP0</accession>
<dbReference type="AlphaFoldDB" id="A0A0V0GBP0"/>
<name>A0A0V0GBP0_TRIDM</name>
<dbReference type="InterPro" id="IPR045055">
    <property type="entry name" value="DNA2/NAM7-like"/>
</dbReference>
<dbReference type="Gene3D" id="3.40.50.300">
    <property type="entry name" value="P-loop containing nucleotide triphosphate hydrolases"/>
    <property type="match status" value="1"/>
</dbReference>
<dbReference type="Pfam" id="PF13086">
    <property type="entry name" value="AAA_11"/>
    <property type="match status" value="1"/>
</dbReference>
<dbReference type="GO" id="GO:0035194">
    <property type="term" value="P:regulatory ncRNA-mediated post-transcriptional gene silencing"/>
    <property type="evidence" value="ECO:0007669"/>
    <property type="project" value="TreeGrafter"/>
</dbReference>
<dbReference type="EMBL" id="GECL01000521">
    <property type="protein sequence ID" value="JAP05603.1"/>
    <property type="molecule type" value="Transcribed_RNA"/>
</dbReference>
<dbReference type="PANTHER" id="PTHR10887:SF365">
    <property type="entry name" value="HELICASE WITH ZINC FINGER DOMAIN-RELATED"/>
    <property type="match status" value="1"/>
</dbReference>
<feature type="non-terminal residue" evidence="2">
    <location>
        <position position="429"/>
    </location>
</feature>
<dbReference type="InterPro" id="IPR027417">
    <property type="entry name" value="P-loop_NTPase"/>
</dbReference>
<dbReference type="PANTHER" id="PTHR10887">
    <property type="entry name" value="DNA2/NAM7 HELICASE FAMILY"/>
    <property type="match status" value="1"/>
</dbReference>